<reference key="2">
    <citation type="submission" date="2011-10" db="EMBL/GenBank/DDBJ databases">
        <title>The genome and transcriptome sequence of Clonorchis sinensis provide insights into the carcinogenic liver fluke.</title>
        <authorList>
            <person name="Wang X."/>
            <person name="Huang Y."/>
            <person name="Chen W."/>
            <person name="Liu H."/>
            <person name="Guo L."/>
            <person name="Chen Y."/>
            <person name="Luo F."/>
            <person name="Zhou W."/>
            <person name="Sun J."/>
            <person name="Mao Q."/>
            <person name="Liang P."/>
            <person name="Zhou C."/>
            <person name="Tian Y."/>
            <person name="Men J."/>
            <person name="Lv X."/>
            <person name="Huang L."/>
            <person name="Zhou J."/>
            <person name="Hu Y."/>
            <person name="Li R."/>
            <person name="Zhang F."/>
            <person name="Lei H."/>
            <person name="Li X."/>
            <person name="Hu X."/>
            <person name="Liang C."/>
            <person name="Xu J."/>
            <person name="Wu Z."/>
            <person name="Yu X."/>
        </authorList>
    </citation>
    <scope>NUCLEOTIDE SEQUENCE</scope>
    <source>
        <strain>Henan</strain>
    </source>
</reference>
<evidence type="ECO:0000313" key="2">
    <source>
        <dbReference type="Proteomes" id="UP000008909"/>
    </source>
</evidence>
<dbReference type="EMBL" id="DF143940">
    <property type="protein sequence ID" value="GAA54933.1"/>
    <property type="molecule type" value="Genomic_DNA"/>
</dbReference>
<dbReference type="Proteomes" id="UP000008909">
    <property type="component" value="Unassembled WGS sequence"/>
</dbReference>
<evidence type="ECO:0000313" key="1">
    <source>
        <dbReference type="EMBL" id="GAA54933.1"/>
    </source>
</evidence>
<keyword evidence="2" id="KW-1185">Reference proteome</keyword>
<dbReference type="AlphaFoldDB" id="G7YPQ2"/>
<name>G7YPQ2_CLOSI</name>
<reference evidence="1" key="1">
    <citation type="journal article" date="2011" name="Genome Biol.">
        <title>The draft genome of the carcinogenic human liver fluke Clonorchis sinensis.</title>
        <authorList>
            <person name="Wang X."/>
            <person name="Chen W."/>
            <person name="Huang Y."/>
            <person name="Sun J."/>
            <person name="Men J."/>
            <person name="Liu H."/>
            <person name="Luo F."/>
            <person name="Guo L."/>
            <person name="Lv X."/>
            <person name="Deng C."/>
            <person name="Zhou C."/>
            <person name="Fan Y."/>
            <person name="Li X."/>
            <person name="Huang L."/>
            <person name="Hu Y."/>
            <person name="Liang C."/>
            <person name="Hu X."/>
            <person name="Xu J."/>
            <person name="Yu X."/>
        </authorList>
    </citation>
    <scope>NUCLEOTIDE SEQUENCE [LARGE SCALE GENOMIC DNA]</scope>
    <source>
        <strain evidence="1">Henan</strain>
    </source>
</reference>
<sequence length="180" mass="20720">MAYFFRKKKTVKMKYTDAPTTGERLPETLLRELSAEFSIQLDGLMLMSDAKTHHTELELEFSIGVYSFLPIEINRKPNCVKSAKPIVFDARFKFVITVTSNMRDLLFEYESHSPGDRIVTATSSTQLTHFSTLQVAFWGSGPQHFDILEFFLCSVKNVYHTHMLHQHAPLPDVRFRDAIS</sequence>
<gene>
    <name evidence="1" type="ORF">CLF_106142</name>
</gene>
<proteinExistence type="predicted"/>
<accession>G7YPQ2</accession>
<protein>
    <submittedName>
        <fullName evidence="1">Uncharacterized protein</fullName>
    </submittedName>
</protein>
<organism evidence="1 2">
    <name type="scientific">Clonorchis sinensis</name>
    <name type="common">Chinese liver fluke</name>
    <dbReference type="NCBI Taxonomy" id="79923"/>
    <lineage>
        <taxon>Eukaryota</taxon>
        <taxon>Metazoa</taxon>
        <taxon>Spiralia</taxon>
        <taxon>Lophotrochozoa</taxon>
        <taxon>Platyhelminthes</taxon>
        <taxon>Trematoda</taxon>
        <taxon>Digenea</taxon>
        <taxon>Opisthorchiida</taxon>
        <taxon>Opisthorchiata</taxon>
        <taxon>Opisthorchiidae</taxon>
        <taxon>Clonorchis</taxon>
    </lineage>
</organism>